<sequence>MRLLHMQEDGTFSLVDFLTDTPPYAILSHTWGADDQELTYRNIIDGTGHQKAGYAKLQFLQQQANTDNLHYFWIDTCCIEKTSSAELSEAINSMFRWYRRAIKCYVYLADVTHASYTRDSRALQNSRWFTRGWTLQELIAPTAVEFFSSDGIHLGSKDSLVRDIAAITGIPGPALQGRPLSWFTVDDRMAWAGGRQTKRPEDAAYALMGLFDVHMPLIYGEGRIKAMQRLHKEMEMDTLKTWAVSNWLYHFLRRQSPGRYSDLSITALDRKVRLWVKLYAVMFAIAGMVAFSLFYVRSPILRSSGSYGTMY</sequence>
<dbReference type="Proteomes" id="UP000800040">
    <property type="component" value="Unassembled WGS sequence"/>
</dbReference>
<dbReference type="EMBL" id="ML975402">
    <property type="protein sequence ID" value="KAF1830287.1"/>
    <property type="molecule type" value="Genomic_DNA"/>
</dbReference>
<dbReference type="OrthoDB" id="674604at2759"/>
<reference evidence="3" key="1">
    <citation type="submission" date="2020-01" db="EMBL/GenBank/DDBJ databases">
        <authorList>
            <consortium name="DOE Joint Genome Institute"/>
            <person name="Haridas S."/>
            <person name="Albert R."/>
            <person name="Binder M."/>
            <person name="Bloem J."/>
            <person name="Labutti K."/>
            <person name="Salamov A."/>
            <person name="Andreopoulos B."/>
            <person name="Baker S.E."/>
            <person name="Barry K."/>
            <person name="Bills G."/>
            <person name="Bluhm B.H."/>
            <person name="Cannon C."/>
            <person name="Castanera R."/>
            <person name="Culley D.E."/>
            <person name="Daum C."/>
            <person name="Ezra D."/>
            <person name="Gonzalez J.B."/>
            <person name="Henrissat B."/>
            <person name="Kuo A."/>
            <person name="Liang C."/>
            <person name="Lipzen A."/>
            <person name="Lutzoni F."/>
            <person name="Magnuson J."/>
            <person name="Mondo S."/>
            <person name="Nolan M."/>
            <person name="Ohm R."/>
            <person name="Pangilinan J."/>
            <person name="Park H.-J."/>
            <person name="Ramirez L."/>
            <person name="Alfaro M."/>
            <person name="Sun H."/>
            <person name="Tritt A."/>
            <person name="Yoshinaga Y."/>
            <person name="Zwiers L.-H."/>
            <person name="Turgeon B.G."/>
            <person name="Goodwin S.B."/>
            <person name="Spatafora J.W."/>
            <person name="Crous P.W."/>
            <person name="Grigoriev I.V."/>
        </authorList>
    </citation>
    <scope>NUCLEOTIDE SEQUENCE</scope>
    <source>
        <strain evidence="3">P77</strain>
    </source>
</reference>
<proteinExistence type="predicted"/>
<keyword evidence="1" id="KW-1133">Transmembrane helix</keyword>
<dbReference type="InterPro" id="IPR010730">
    <property type="entry name" value="HET"/>
</dbReference>
<name>A0A6A5K680_9PLEO</name>
<dbReference type="PANTHER" id="PTHR10622">
    <property type="entry name" value="HET DOMAIN-CONTAINING PROTEIN"/>
    <property type="match status" value="1"/>
</dbReference>
<dbReference type="PANTHER" id="PTHR10622:SF11">
    <property type="entry name" value="HET-DOMAIN-CONTAINING PROTEIN"/>
    <property type="match status" value="1"/>
</dbReference>
<evidence type="ECO:0000313" key="3">
    <source>
        <dbReference type="EMBL" id="KAF1830287.1"/>
    </source>
</evidence>
<evidence type="ECO:0000256" key="1">
    <source>
        <dbReference type="SAM" id="Phobius"/>
    </source>
</evidence>
<feature type="domain" description="Heterokaryon incompatibility" evidence="2">
    <location>
        <begin position="24"/>
        <end position="116"/>
    </location>
</feature>
<keyword evidence="1" id="KW-0812">Transmembrane</keyword>
<organism evidence="3 4">
    <name type="scientific">Decorospora gaudefroyi</name>
    <dbReference type="NCBI Taxonomy" id="184978"/>
    <lineage>
        <taxon>Eukaryota</taxon>
        <taxon>Fungi</taxon>
        <taxon>Dikarya</taxon>
        <taxon>Ascomycota</taxon>
        <taxon>Pezizomycotina</taxon>
        <taxon>Dothideomycetes</taxon>
        <taxon>Pleosporomycetidae</taxon>
        <taxon>Pleosporales</taxon>
        <taxon>Pleosporineae</taxon>
        <taxon>Pleosporaceae</taxon>
        <taxon>Decorospora</taxon>
    </lineage>
</organism>
<keyword evidence="1" id="KW-0472">Membrane</keyword>
<feature type="transmembrane region" description="Helical" evidence="1">
    <location>
        <begin position="274"/>
        <end position="296"/>
    </location>
</feature>
<evidence type="ECO:0000259" key="2">
    <source>
        <dbReference type="Pfam" id="PF06985"/>
    </source>
</evidence>
<gene>
    <name evidence="3" type="ORF">BDW02DRAFT_573182</name>
</gene>
<dbReference type="Pfam" id="PF06985">
    <property type="entry name" value="HET"/>
    <property type="match status" value="1"/>
</dbReference>
<dbReference type="AlphaFoldDB" id="A0A6A5K680"/>
<accession>A0A6A5K680</accession>
<keyword evidence="4" id="KW-1185">Reference proteome</keyword>
<evidence type="ECO:0000313" key="4">
    <source>
        <dbReference type="Proteomes" id="UP000800040"/>
    </source>
</evidence>
<protein>
    <submittedName>
        <fullName evidence="3">HET-domain-containing protein</fullName>
    </submittedName>
</protein>